<dbReference type="Proteomes" id="UP001203607">
    <property type="component" value="Unassembled WGS sequence"/>
</dbReference>
<evidence type="ECO:0000313" key="9">
    <source>
        <dbReference type="EMBL" id="MCL6272658.1"/>
    </source>
</evidence>
<comment type="PTM">
    <text evidence="5">Methylated by PrmC. Methylation increases the termination efficiency of RF1.</text>
</comment>
<dbReference type="InterPro" id="IPR050057">
    <property type="entry name" value="Prokaryotic/Mito_RF"/>
</dbReference>
<keyword evidence="4 5" id="KW-0648">Protein biosynthesis</keyword>
<evidence type="ECO:0000256" key="6">
    <source>
        <dbReference type="NCBIfam" id="TIGR00019"/>
    </source>
</evidence>
<dbReference type="PANTHER" id="PTHR43804">
    <property type="entry name" value="LD18447P"/>
    <property type="match status" value="1"/>
</dbReference>
<evidence type="ECO:0000313" key="10">
    <source>
        <dbReference type="Proteomes" id="UP001203607"/>
    </source>
</evidence>
<name>A0ABT0PMQ8_9FLAO</name>
<gene>
    <name evidence="5 9" type="primary">prfA</name>
    <name evidence="9" type="ORF">M3P19_01495</name>
</gene>
<keyword evidence="5" id="KW-0963">Cytoplasm</keyword>
<evidence type="ECO:0000256" key="4">
    <source>
        <dbReference type="ARBA" id="ARBA00022917"/>
    </source>
</evidence>
<dbReference type="NCBIfam" id="NF001859">
    <property type="entry name" value="PRK00591.1"/>
    <property type="match status" value="1"/>
</dbReference>
<dbReference type="Gene3D" id="6.10.140.1950">
    <property type="match status" value="1"/>
</dbReference>
<feature type="region of interest" description="Disordered" evidence="7">
    <location>
        <begin position="287"/>
        <end position="308"/>
    </location>
</feature>
<dbReference type="PANTHER" id="PTHR43804:SF7">
    <property type="entry name" value="LD18447P"/>
    <property type="match status" value="1"/>
</dbReference>
<dbReference type="Gene3D" id="3.30.70.1660">
    <property type="match status" value="1"/>
</dbReference>
<reference evidence="9 10" key="1">
    <citation type="submission" date="2022-05" db="EMBL/GenBank/DDBJ databases">
        <authorList>
            <person name="Park J.-S."/>
        </authorList>
    </citation>
    <scope>NUCLEOTIDE SEQUENCE [LARGE SCALE GENOMIC DNA]</scope>
    <source>
        <strain evidence="9 10">2012CJ35-5</strain>
    </source>
</reference>
<keyword evidence="3 5" id="KW-0488">Methylation</keyword>
<evidence type="ECO:0000256" key="7">
    <source>
        <dbReference type="SAM" id="MobiDB-lite"/>
    </source>
</evidence>
<dbReference type="NCBIfam" id="TIGR00019">
    <property type="entry name" value="prfA"/>
    <property type="match status" value="1"/>
</dbReference>
<proteinExistence type="inferred from homology"/>
<dbReference type="RefSeq" id="WP_249655843.1">
    <property type="nucleotide sequence ID" value="NZ_JAMFMA010000001.1"/>
</dbReference>
<dbReference type="Pfam" id="PF03462">
    <property type="entry name" value="PCRF"/>
    <property type="match status" value="1"/>
</dbReference>
<dbReference type="InterPro" id="IPR000352">
    <property type="entry name" value="Pep_chain_release_fac_I"/>
</dbReference>
<dbReference type="SUPFAM" id="SSF75620">
    <property type="entry name" value="Release factor"/>
    <property type="match status" value="1"/>
</dbReference>
<dbReference type="InterPro" id="IPR045853">
    <property type="entry name" value="Pep_chain_release_fac_I_sf"/>
</dbReference>
<comment type="caution">
    <text evidence="9">The sequence shown here is derived from an EMBL/GenBank/DDBJ whole genome shotgun (WGS) entry which is preliminary data.</text>
</comment>
<evidence type="ECO:0000259" key="8">
    <source>
        <dbReference type="SMART" id="SM00937"/>
    </source>
</evidence>
<feature type="domain" description="Peptide chain release factor" evidence="8">
    <location>
        <begin position="62"/>
        <end position="177"/>
    </location>
</feature>
<keyword evidence="10" id="KW-1185">Reference proteome</keyword>
<evidence type="ECO:0000256" key="3">
    <source>
        <dbReference type="ARBA" id="ARBA00022481"/>
    </source>
</evidence>
<sequence>MLDKLNIVKQRFDEVSDLIIQPDIIADQKRYVKLNKEYKDLKVLVDKREEYIGFTNNITEAEEIIADGSDKEMVEMAKMQLDEAKEGLPKLEEEIKFLLIPKDPEDEKDVVMEIRAGTGGDEASIFAGDLYRMYAKYCESKGWKTNIMDLSEGTSGGYKEIHFEVSGADVYGTLKFEAGVHRVQRVPQTETQGRVHTSAATVMVIPEAEDFDVQIDPKDVRIDYFCSSGPGGQSVNTTYSAVRLTHVPTGLVAQCQDQKSQHKNKEKAFKVLRSRLYDLELAKKQEEDAAKRNSQVSSGDRSAKIRTYNYPQGRVTDHRIGLTLYDLQNIINGDIQKIIDELMLVENTEKLKEASEIF</sequence>
<protein>
    <recommendedName>
        <fullName evidence="5 6">Peptide chain release factor 1</fullName>
        <shortName evidence="5">RF-1</shortName>
    </recommendedName>
</protein>
<dbReference type="EMBL" id="JAMFMA010000001">
    <property type="protein sequence ID" value="MCL6272658.1"/>
    <property type="molecule type" value="Genomic_DNA"/>
</dbReference>
<comment type="subcellular location">
    <subcellularLocation>
        <location evidence="5">Cytoplasm</location>
    </subcellularLocation>
</comment>
<comment type="similarity">
    <text evidence="2 5">Belongs to the prokaryotic/mitochondrial release factor family.</text>
</comment>
<evidence type="ECO:0000256" key="5">
    <source>
        <dbReference type="HAMAP-Rule" id="MF_00093"/>
    </source>
</evidence>
<evidence type="ECO:0000256" key="2">
    <source>
        <dbReference type="ARBA" id="ARBA00010835"/>
    </source>
</evidence>
<dbReference type="SMART" id="SM00937">
    <property type="entry name" value="PCRF"/>
    <property type="match status" value="1"/>
</dbReference>
<dbReference type="HAMAP" id="MF_00093">
    <property type="entry name" value="Rel_fac_1"/>
    <property type="match status" value="1"/>
</dbReference>
<feature type="modified residue" description="N5-methylglutamine" evidence="5">
    <location>
        <position position="233"/>
    </location>
</feature>
<comment type="function">
    <text evidence="1 5">Peptide chain release factor 1 directs the termination of translation in response to the peptide chain termination codons UAG and UAA.</text>
</comment>
<dbReference type="Gene3D" id="3.30.160.20">
    <property type="match status" value="1"/>
</dbReference>
<dbReference type="InterPro" id="IPR004373">
    <property type="entry name" value="RF-1"/>
</dbReference>
<accession>A0ABT0PMQ8</accession>
<evidence type="ECO:0000256" key="1">
    <source>
        <dbReference type="ARBA" id="ARBA00002986"/>
    </source>
</evidence>
<dbReference type="InterPro" id="IPR005139">
    <property type="entry name" value="PCRF"/>
</dbReference>
<organism evidence="9 10">
    <name type="scientific">Flagellimonas spongiicola</name>
    <dbReference type="NCBI Taxonomy" id="2942208"/>
    <lineage>
        <taxon>Bacteria</taxon>
        <taxon>Pseudomonadati</taxon>
        <taxon>Bacteroidota</taxon>
        <taxon>Flavobacteriia</taxon>
        <taxon>Flavobacteriales</taxon>
        <taxon>Flavobacteriaceae</taxon>
        <taxon>Flagellimonas</taxon>
    </lineage>
</organism>
<dbReference type="Pfam" id="PF00472">
    <property type="entry name" value="RF-1"/>
    <property type="match status" value="1"/>
</dbReference>